<dbReference type="RefSeq" id="XP_022479701.1">
    <property type="nucleotide sequence ID" value="XM_022613907.1"/>
</dbReference>
<keyword evidence="1" id="KW-0732">Signal</keyword>
<reference evidence="2 3" key="1">
    <citation type="submission" date="2016-09" db="EMBL/GenBank/DDBJ databases">
        <authorList>
            <person name="Capua I."/>
            <person name="De Benedictis P."/>
            <person name="Joannis T."/>
            <person name="Lombin L.H."/>
            <person name="Cattoli G."/>
        </authorList>
    </citation>
    <scope>NUCLEOTIDE SEQUENCE [LARGE SCALE GENOMIC DNA]</scope>
    <source>
        <strain evidence="2 3">IMI 309357</strain>
    </source>
</reference>
<organism evidence="2 3">
    <name type="scientific">Colletotrichum orchidophilum</name>
    <dbReference type="NCBI Taxonomy" id="1209926"/>
    <lineage>
        <taxon>Eukaryota</taxon>
        <taxon>Fungi</taxon>
        <taxon>Dikarya</taxon>
        <taxon>Ascomycota</taxon>
        <taxon>Pezizomycotina</taxon>
        <taxon>Sordariomycetes</taxon>
        <taxon>Hypocreomycetidae</taxon>
        <taxon>Glomerellales</taxon>
        <taxon>Glomerellaceae</taxon>
        <taxon>Colletotrichum</taxon>
    </lineage>
</organism>
<dbReference type="AlphaFoldDB" id="A0A1G4BM92"/>
<dbReference type="EMBL" id="MJBS01000012">
    <property type="protein sequence ID" value="OHF02561.1"/>
    <property type="molecule type" value="Genomic_DNA"/>
</dbReference>
<evidence type="ECO:0000313" key="3">
    <source>
        <dbReference type="Proteomes" id="UP000176998"/>
    </source>
</evidence>
<feature type="signal peptide" evidence="1">
    <location>
        <begin position="1"/>
        <end position="18"/>
    </location>
</feature>
<feature type="chain" id="PRO_5009603077" evidence="1">
    <location>
        <begin position="19"/>
        <end position="133"/>
    </location>
</feature>
<protein>
    <submittedName>
        <fullName evidence="2">Uncharacterized protein</fullName>
    </submittedName>
</protein>
<evidence type="ECO:0000256" key="1">
    <source>
        <dbReference type="SAM" id="SignalP"/>
    </source>
</evidence>
<evidence type="ECO:0000313" key="2">
    <source>
        <dbReference type="EMBL" id="OHF02561.1"/>
    </source>
</evidence>
<name>A0A1G4BM92_9PEZI</name>
<gene>
    <name evidence="2" type="ORF">CORC01_02256</name>
</gene>
<dbReference type="GeneID" id="34555417"/>
<sequence>MQFPTSLTLFAILGMVSAADLCDFNEAAEGPYENNESSIMPTEVGHTTIFTWGGNDIYVKKQSTQDACPDGSEGDCNDTITFNFKNKGTTYVRARVKVNDRWYNGAYLKPGTDCDVTDDFTRKYKTQEVSFAS</sequence>
<keyword evidence="3" id="KW-1185">Reference proteome</keyword>
<dbReference type="OrthoDB" id="4817927at2759"/>
<comment type="caution">
    <text evidence="2">The sequence shown here is derived from an EMBL/GenBank/DDBJ whole genome shotgun (WGS) entry which is preliminary data.</text>
</comment>
<proteinExistence type="predicted"/>
<accession>A0A1G4BM92</accession>
<dbReference type="Proteomes" id="UP000176998">
    <property type="component" value="Unassembled WGS sequence"/>
</dbReference>